<evidence type="ECO:0000313" key="1">
    <source>
        <dbReference type="EMBL" id="ERL53266.1"/>
    </source>
</evidence>
<proteinExistence type="predicted"/>
<dbReference type="STRING" id="1178482.AR456_11420"/>
<protein>
    <submittedName>
        <fullName evidence="1">Uncharacterized protein</fullName>
    </submittedName>
</protein>
<reference evidence="1 2" key="1">
    <citation type="submission" date="2013-08" db="EMBL/GenBank/DDBJ databases">
        <title>draft genome of Halomonas huanghegensis, strain BJGMM-B45T.</title>
        <authorList>
            <person name="Miao C."/>
            <person name="Wan Y."/>
            <person name="Jin W."/>
        </authorList>
    </citation>
    <scope>NUCLEOTIDE SEQUENCE [LARGE SCALE GENOMIC DNA]</scope>
    <source>
        <strain evidence="1 2">BJGMM-B45</strain>
    </source>
</reference>
<dbReference type="Proteomes" id="UP000019113">
    <property type="component" value="Unassembled WGS sequence"/>
</dbReference>
<sequence>MAMQSLNILNPKQWQGRKTTFICQQCGFVASQGAFLNRKKFYQALFSQMTFLVNFFNMKESHIRNTHLKPINFYIAKRTIKNNIQHVTDPLLTAR</sequence>
<name>W1ND67_9GAMM</name>
<dbReference type="EMBL" id="AVBC01000011">
    <property type="protein sequence ID" value="ERL53266.1"/>
    <property type="molecule type" value="Genomic_DNA"/>
</dbReference>
<keyword evidence="2" id="KW-1185">Reference proteome</keyword>
<dbReference type="KEGG" id="hhu:AR456_11420"/>
<accession>W1ND67</accession>
<gene>
    <name evidence="1" type="ORF">BJB45_18515</name>
</gene>
<comment type="caution">
    <text evidence="1">The sequence shown here is derived from an EMBL/GenBank/DDBJ whole genome shotgun (WGS) entry which is preliminary data.</text>
</comment>
<organism evidence="1 2">
    <name type="scientific">Halomonas huangheensis</name>
    <dbReference type="NCBI Taxonomy" id="1178482"/>
    <lineage>
        <taxon>Bacteria</taxon>
        <taxon>Pseudomonadati</taxon>
        <taxon>Pseudomonadota</taxon>
        <taxon>Gammaproteobacteria</taxon>
        <taxon>Oceanospirillales</taxon>
        <taxon>Halomonadaceae</taxon>
        <taxon>Halomonas</taxon>
    </lineage>
</organism>
<evidence type="ECO:0000313" key="2">
    <source>
        <dbReference type="Proteomes" id="UP000019113"/>
    </source>
</evidence>
<dbReference type="AlphaFoldDB" id="W1ND67"/>